<dbReference type="PANTHER" id="PTHR24321:SF8">
    <property type="entry name" value="ESTRADIOL 17-BETA-DEHYDROGENASE 8-RELATED"/>
    <property type="match status" value="1"/>
</dbReference>
<dbReference type="GO" id="GO:0016491">
    <property type="term" value="F:oxidoreductase activity"/>
    <property type="evidence" value="ECO:0007669"/>
    <property type="project" value="UniProtKB-KW"/>
</dbReference>
<dbReference type="Gene3D" id="3.40.50.720">
    <property type="entry name" value="NAD(P)-binding Rossmann-like Domain"/>
    <property type="match status" value="1"/>
</dbReference>
<evidence type="ECO:0000256" key="2">
    <source>
        <dbReference type="ARBA" id="ARBA00023002"/>
    </source>
</evidence>
<dbReference type="PRINTS" id="PR00080">
    <property type="entry name" value="SDRFAMILY"/>
</dbReference>
<dbReference type="OrthoDB" id="9789083at2"/>
<proteinExistence type="inferred from homology"/>
<dbReference type="InterPro" id="IPR036291">
    <property type="entry name" value="NAD(P)-bd_dom_sf"/>
</dbReference>
<accession>A0A5E4RI53</accession>
<evidence type="ECO:0000313" key="3">
    <source>
        <dbReference type="EMBL" id="VVD62172.1"/>
    </source>
</evidence>
<evidence type="ECO:0000313" key="4">
    <source>
        <dbReference type="Proteomes" id="UP000400981"/>
    </source>
</evidence>
<name>A0A5E4RI53_9BURK</name>
<comment type="similarity">
    <text evidence="1">Belongs to the short-chain dehydrogenases/reductases (SDR) family.</text>
</comment>
<dbReference type="AlphaFoldDB" id="A0A5E4RI53"/>
<dbReference type="RefSeq" id="WP_150587472.1">
    <property type="nucleotide sequence ID" value="NZ_CABPSH010000001.1"/>
</dbReference>
<dbReference type="PROSITE" id="PS00061">
    <property type="entry name" value="ADH_SHORT"/>
    <property type="match status" value="1"/>
</dbReference>
<dbReference type="InterPro" id="IPR002347">
    <property type="entry name" value="SDR_fam"/>
</dbReference>
<evidence type="ECO:0000256" key="1">
    <source>
        <dbReference type="ARBA" id="ARBA00006484"/>
    </source>
</evidence>
<protein>
    <submittedName>
        <fullName evidence="3">3-ketoacyl-ACP reductase</fullName>
    </submittedName>
</protein>
<dbReference type="SUPFAM" id="SSF51735">
    <property type="entry name" value="NAD(P)-binding Rossmann-fold domains"/>
    <property type="match status" value="1"/>
</dbReference>
<reference evidence="3 4" key="1">
    <citation type="submission" date="2019-08" db="EMBL/GenBank/DDBJ databases">
        <authorList>
            <person name="Peeters C."/>
        </authorList>
    </citation>
    <scope>NUCLEOTIDE SEQUENCE [LARGE SCALE GENOMIC DNA]</scope>
    <source>
        <strain evidence="3 4">LMG 31012</strain>
    </source>
</reference>
<dbReference type="PANTHER" id="PTHR24321">
    <property type="entry name" value="DEHYDROGENASES, SHORT CHAIN"/>
    <property type="match status" value="1"/>
</dbReference>
<sequence>MINVNGRLAGKVAFITGAGAGIGRAAAERFAREGATIVIAEFNADNGELVAEAINAEGGRARFFHVDVTSEDSVRESIDAAVRFAGKIDVLYNNAGGSSAVDARVTDCPTDEFWRAVKLDLFGTWVTCKYGIASMLKTGGGSVINSCSVFALIGTRGKDAYTAAKGGIASITRSMAVEYAPYQIRVNALAPAVTTTGRVLTLIEQQPDVLGKTSERQLLGLVKPEEVAMTALFLASDESKTTTGQIFAVDGGFSIS</sequence>
<dbReference type="InterPro" id="IPR020904">
    <property type="entry name" value="Sc_DH/Rdtase_CS"/>
</dbReference>
<keyword evidence="4" id="KW-1185">Reference proteome</keyword>
<dbReference type="PRINTS" id="PR00081">
    <property type="entry name" value="GDHRDH"/>
</dbReference>
<gene>
    <name evidence="3" type="ORF">PEP31012_00159</name>
</gene>
<dbReference type="Pfam" id="PF13561">
    <property type="entry name" value="adh_short_C2"/>
    <property type="match status" value="1"/>
</dbReference>
<dbReference type="FunFam" id="3.40.50.720:FF:000084">
    <property type="entry name" value="Short-chain dehydrogenase reductase"/>
    <property type="match status" value="1"/>
</dbReference>
<keyword evidence="2" id="KW-0560">Oxidoreductase</keyword>
<dbReference type="Proteomes" id="UP000400981">
    <property type="component" value="Unassembled WGS sequence"/>
</dbReference>
<organism evidence="3 4">
    <name type="scientific">Pandoraea eparura</name>
    <dbReference type="NCBI Taxonomy" id="2508291"/>
    <lineage>
        <taxon>Bacteria</taxon>
        <taxon>Pseudomonadati</taxon>
        <taxon>Pseudomonadota</taxon>
        <taxon>Betaproteobacteria</taxon>
        <taxon>Burkholderiales</taxon>
        <taxon>Burkholderiaceae</taxon>
        <taxon>Pandoraea</taxon>
    </lineage>
</organism>
<dbReference type="EMBL" id="CABPSH010000001">
    <property type="protein sequence ID" value="VVD62172.1"/>
    <property type="molecule type" value="Genomic_DNA"/>
</dbReference>